<dbReference type="EMBL" id="JAVRHO010000071">
    <property type="protein sequence ID" value="MDT0648480.1"/>
    <property type="molecule type" value="Genomic_DNA"/>
</dbReference>
<keyword evidence="2" id="KW-1185">Reference proteome</keyword>
<sequence length="246" mass="28501">NNAKKQMNYYTGAYYFIKLKPVDYGTIKGSKIFTCSRCINDSYFDDWAISWATTDKKELDETKAIFSLTDKKVEEIQTWADKKLDEKKLGWINTFSDLRTLTEYKEKFFPNELNFQILSISFPESELDEAIELTQPPDAQGGEMGIHTKLKNKEIENSGGTFLGFDIIGIEVGGDFHSFHCHDLSTDLKEKFGLTINEFGLIENFENWDELMEFMNDESNGFEPVPWFYVKVNQLENKKSTVYNNV</sequence>
<proteinExistence type="predicted"/>
<comment type="caution">
    <text evidence="1">The sequence shown here is derived from an EMBL/GenBank/DDBJ whole genome shotgun (WGS) entry which is preliminary data.</text>
</comment>
<dbReference type="Proteomes" id="UP001245285">
    <property type="component" value="Unassembled WGS sequence"/>
</dbReference>
<gene>
    <name evidence="1" type="ORF">RM545_17465</name>
</gene>
<dbReference type="RefSeq" id="WP_311496568.1">
    <property type="nucleotide sequence ID" value="NZ_JAVRHO010000071.1"/>
</dbReference>
<feature type="non-terminal residue" evidence="1">
    <location>
        <position position="1"/>
    </location>
</feature>
<name>A0ABU3CQ57_9FLAO</name>
<evidence type="ECO:0000313" key="2">
    <source>
        <dbReference type="Proteomes" id="UP001245285"/>
    </source>
</evidence>
<evidence type="ECO:0000313" key="1">
    <source>
        <dbReference type="EMBL" id="MDT0648480.1"/>
    </source>
</evidence>
<accession>A0ABU3CQ57</accession>
<organism evidence="1 2">
    <name type="scientific">Autumnicola lenta</name>
    <dbReference type="NCBI Taxonomy" id="3075593"/>
    <lineage>
        <taxon>Bacteria</taxon>
        <taxon>Pseudomonadati</taxon>
        <taxon>Bacteroidota</taxon>
        <taxon>Flavobacteriia</taxon>
        <taxon>Flavobacteriales</taxon>
        <taxon>Flavobacteriaceae</taxon>
        <taxon>Autumnicola</taxon>
    </lineage>
</organism>
<protein>
    <submittedName>
        <fullName evidence="1">Uncharacterized protein</fullName>
    </submittedName>
</protein>
<reference evidence="1 2" key="1">
    <citation type="submission" date="2023-09" db="EMBL/GenBank/DDBJ databases">
        <authorList>
            <person name="Rey-Velasco X."/>
        </authorList>
    </citation>
    <scope>NUCLEOTIDE SEQUENCE [LARGE SCALE GENOMIC DNA]</scope>
    <source>
        <strain evidence="1 2">F260</strain>
    </source>
</reference>